<evidence type="ECO:0000256" key="9">
    <source>
        <dbReference type="ARBA" id="ARBA00023136"/>
    </source>
</evidence>
<comment type="subcellular location">
    <subcellularLocation>
        <location evidence="2">Membrane</location>
        <topology evidence="2">Multi-pass membrane protein</topology>
    </subcellularLocation>
</comment>
<keyword evidence="15" id="KW-1185">Reference proteome</keyword>
<evidence type="ECO:0000256" key="5">
    <source>
        <dbReference type="ARBA" id="ARBA00022989"/>
    </source>
</evidence>
<evidence type="ECO:0000256" key="6">
    <source>
        <dbReference type="ARBA" id="ARBA00023002"/>
    </source>
</evidence>
<gene>
    <name evidence="14" type="ORF">BgAZ_107840</name>
</gene>
<dbReference type="EMBL" id="JAVEPI010000001">
    <property type="protein sequence ID" value="KAK1444878.1"/>
    <property type="molecule type" value="Genomic_DNA"/>
</dbReference>
<protein>
    <submittedName>
        <fullName evidence="14">Cytochrome C oxidase assembly protein COX15</fullName>
    </submittedName>
</protein>
<evidence type="ECO:0000256" key="1">
    <source>
        <dbReference type="ARBA" id="ARBA00001970"/>
    </source>
</evidence>
<evidence type="ECO:0000256" key="13">
    <source>
        <dbReference type="SAM" id="Phobius"/>
    </source>
</evidence>
<keyword evidence="7" id="KW-0408">Iron</keyword>
<comment type="cofactor">
    <cofactor evidence="1">
        <name>heme b</name>
        <dbReference type="ChEBI" id="CHEBI:60344"/>
    </cofactor>
</comment>
<dbReference type="Pfam" id="PF02628">
    <property type="entry name" value="COX15-CtaA"/>
    <property type="match status" value="1"/>
</dbReference>
<keyword evidence="5 13" id="KW-1133">Transmembrane helix</keyword>
<keyword evidence="3 13" id="KW-0812">Transmembrane</keyword>
<name>A0AAD8PG65_BABGI</name>
<keyword evidence="6" id="KW-0560">Oxidoreductase</keyword>
<evidence type="ECO:0000256" key="4">
    <source>
        <dbReference type="ARBA" id="ARBA00022723"/>
    </source>
</evidence>
<feature type="compositionally biased region" description="Basic and acidic residues" evidence="12">
    <location>
        <begin position="67"/>
        <end position="79"/>
    </location>
</feature>
<organism evidence="14 15">
    <name type="scientific">Babesia gibsoni</name>
    <dbReference type="NCBI Taxonomy" id="33632"/>
    <lineage>
        <taxon>Eukaryota</taxon>
        <taxon>Sar</taxon>
        <taxon>Alveolata</taxon>
        <taxon>Apicomplexa</taxon>
        <taxon>Aconoidasida</taxon>
        <taxon>Piroplasmida</taxon>
        <taxon>Babesiidae</taxon>
        <taxon>Babesia</taxon>
    </lineage>
</organism>
<dbReference type="PANTHER" id="PTHR23289:SF2">
    <property type="entry name" value="CYTOCHROME C OXIDASE ASSEMBLY PROTEIN COX15 HOMOLOG"/>
    <property type="match status" value="1"/>
</dbReference>
<evidence type="ECO:0000256" key="11">
    <source>
        <dbReference type="ARBA" id="ARBA00048044"/>
    </source>
</evidence>
<comment type="catalytic activity">
    <reaction evidence="11">
        <text>Fe(II)-heme o + 2 A + H2O = Fe(II)-heme a + 2 AH2</text>
        <dbReference type="Rhea" id="RHEA:63388"/>
        <dbReference type="ChEBI" id="CHEBI:13193"/>
        <dbReference type="ChEBI" id="CHEBI:15377"/>
        <dbReference type="ChEBI" id="CHEBI:17499"/>
        <dbReference type="ChEBI" id="CHEBI:60530"/>
        <dbReference type="ChEBI" id="CHEBI:61715"/>
        <dbReference type="EC" id="1.17.99.9"/>
    </reaction>
    <physiologicalReaction direction="left-to-right" evidence="11">
        <dbReference type="Rhea" id="RHEA:63389"/>
    </physiologicalReaction>
</comment>
<keyword evidence="8" id="KW-0350">Heme biosynthesis</keyword>
<evidence type="ECO:0000256" key="3">
    <source>
        <dbReference type="ARBA" id="ARBA00022692"/>
    </source>
</evidence>
<dbReference type="GO" id="GO:0005743">
    <property type="term" value="C:mitochondrial inner membrane"/>
    <property type="evidence" value="ECO:0007669"/>
    <property type="project" value="TreeGrafter"/>
</dbReference>
<evidence type="ECO:0000256" key="10">
    <source>
        <dbReference type="ARBA" id="ARBA00044501"/>
    </source>
</evidence>
<keyword evidence="4" id="KW-0479">Metal-binding</keyword>
<accession>A0AAD8PG65</accession>
<feature type="region of interest" description="Disordered" evidence="12">
    <location>
        <begin position="57"/>
        <end position="96"/>
    </location>
</feature>
<dbReference type="InterPro" id="IPR003780">
    <property type="entry name" value="COX15/CtaA_fam"/>
</dbReference>
<evidence type="ECO:0000313" key="14">
    <source>
        <dbReference type="EMBL" id="KAK1444878.1"/>
    </source>
</evidence>
<dbReference type="GO" id="GO:0006784">
    <property type="term" value="P:heme A biosynthetic process"/>
    <property type="evidence" value="ECO:0007669"/>
    <property type="project" value="InterPro"/>
</dbReference>
<keyword evidence="9 13" id="KW-0472">Membrane</keyword>
<dbReference type="GO" id="GO:0120547">
    <property type="term" value="F:heme A synthase activity"/>
    <property type="evidence" value="ECO:0007669"/>
    <property type="project" value="UniProtKB-EC"/>
</dbReference>
<dbReference type="GO" id="GO:0046872">
    <property type="term" value="F:metal ion binding"/>
    <property type="evidence" value="ECO:0007669"/>
    <property type="project" value="UniProtKB-KW"/>
</dbReference>
<evidence type="ECO:0000256" key="7">
    <source>
        <dbReference type="ARBA" id="ARBA00023004"/>
    </source>
</evidence>
<proteinExistence type="predicted"/>
<dbReference type="AlphaFoldDB" id="A0AAD8PG65"/>
<evidence type="ECO:0000256" key="8">
    <source>
        <dbReference type="ARBA" id="ARBA00023133"/>
    </source>
</evidence>
<evidence type="ECO:0000313" key="15">
    <source>
        <dbReference type="Proteomes" id="UP001230268"/>
    </source>
</evidence>
<sequence length="438" mass="48871">MMHFHIVSSRIGPYLLRHTQRWNCSSPLSYRTFQLVSINPLGSQRSPNLLIQRFKATATAPKKKGNTPKEKIESRKTDTTAKGTKTPKDKKGHQSTGYDIATSGWERAVAYWLLVMSIGAYVRLNESGLSMLDWRLLGVQLPKDDEEWHREFKRYKATPEYKKVHYGISLEDYKKIYLNEWIHRMMGRFSGLFFGGGALYLAVRGALAPGGYILTLGVLSLGLSQAFVGKWMVDSGFKEPDSDKAPPRVSPYRLSMHFANALGIYSICLWNGIKLLSHEARSSLVQSTELAKVRCCGKATLTSLFLTILYGTIVSGNDAGLAYNTWPKMMDSYIPDDYKEVSSVKDMFEKTGVIQFNHRCLGYLTTTFAALTFMAARDPAVPVVARKLAMGTLHASLLQVALGIITVLKQVPLHGAMTHHVNALAVWSVLVALLARTK</sequence>
<feature type="transmembrane region" description="Helical" evidence="13">
    <location>
        <begin position="414"/>
        <end position="435"/>
    </location>
</feature>
<dbReference type="Proteomes" id="UP001230268">
    <property type="component" value="Unassembled WGS sequence"/>
</dbReference>
<reference evidence="14" key="1">
    <citation type="submission" date="2023-08" db="EMBL/GenBank/DDBJ databases">
        <title>Draft sequence of the Babesia gibsoni genome.</title>
        <authorList>
            <person name="Yamagishi J.Y."/>
            <person name="Xuan X.X."/>
        </authorList>
    </citation>
    <scope>NUCLEOTIDE SEQUENCE</scope>
    <source>
        <strain evidence="14">Azabu</strain>
    </source>
</reference>
<evidence type="ECO:0000256" key="2">
    <source>
        <dbReference type="ARBA" id="ARBA00004141"/>
    </source>
</evidence>
<dbReference type="GO" id="GO:0016653">
    <property type="term" value="F:oxidoreductase activity, acting on NAD(P)H, heme protein as acceptor"/>
    <property type="evidence" value="ECO:0007669"/>
    <property type="project" value="TreeGrafter"/>
</dbReference>
<comment type="caution">
    <text evidence="14">The sequence shown here is derived from an EMBL/GenBank/DDBJ whole genome shotgun (WGS) entry which is preliminary data.</text>
</comment>
<comment type="pathway">
    <text evidence="10">Porphyrin-containing compound metabolism; heme A biosynthesis; heme A from heme O: step 1/1.</text>
</comment>
<dbReference type="InterPro" id="IPR023754">
    <property type="entry name" value="HemeA_Synthase_type2"/>
</dbReference>
<evidence type="ECO:0000256" key="12">
    <source>
        <dbReference type="SAM" id="MobiDB-lite"/>
    </source>
</evidence>
<dbReference type="PANTHER" id="PTHR23289">
    <property type="entry name" value="CYTOCHROME C OXIDASE ASSEMBLY PROTEIN COX15"/>
    <property type="match status" value="1"/>
</dbReference>